<evidence type="ECO:0000256" key="7">
    <source>
        <dbReference type="RuleBase" id="RU363107"/>
    </source>
</evidence>
<keyword evidence="6 7" id="KW-0472">Membrane</keyword>
<keyword evidence="5 7" id="KW-1133">Transmembrane helix</keyword>
<reference evidence="8 9" key="1">
    <citation type="submission" date="2022-05" db="EMBL/GenBank/DDBJ databases">
        <authorList>
            <consortium name="Genoscope - CEA"/>
            <person name="William W."/>
        </authorList>
    </citation>
    <scope>NUCLEOTIDE SEQUENCE [LARGE SCALE GENOMIC DNA]</scope>
</reference>
<feature type="transmembrane region" description="Helical" evidence="7">
    <location>
        <begin position="146"/>
        <end position="177"/>
    </location>
</feature>
<feature type="transmembrane region" description="Helical" evidence="7">
    <location>
        <begin position="92"/>
        <end position="125"/>
    </location>
</feature>
<evidence type="ECO:0000256" key="5">
    <source>
        <dbReference type="ARBA" id="ARBA00022989"/>
    </source>
</evidence>
<proteinExistence type="inferred from homology"/>
<gene>
    <name evidence="8" type="ORF">PEVE_00027869</name>
</gene>
<dbReference type="PANTHER" id="PTHR19317">
    <property type="entry name" value="PRENYLATED RAB ACCEPTOR 1-RELATED"/>
    <property type="match status" value="1"/>
</dbReference>
<comment type="similarity">
    <text evidence="3 7">Belongs to the PRA1 family.</text>
</comment>
<sequence length="201" mass="22532">MTVRGGESMLVTYQNITKQAMATEEITENIEMAAVITPSSHVQLAKEWLYKRKTQMKPWAEFFKSSRFSKPKTVAEAGKRVMKNLEDYQSNYILITILLFFYCVLTSPLLLIALSVAGGGCLFISYKNQGKKIQVLGRELSRVEQYGLVILISLPLFILASAGSTVFWIIGASFFIIGLHASLLSTFDTPEITEELTMEEV</sequence>
<evidence type="ECO:0000256" key="1">
    <source>
        <dbReference type="ARBA" id="ARBA00004141"/>
    </source>
</evidence>
<evidence type="ECO:0000256" key="4">
    <source>
        <dbReference type="ARBA" id="ARBA00022692"/>
    </source>
</evidence>
<evidence type="ECO:0000256" key="2">
    <source>
        <dbReference type="ARBA" id="ARBA00004234"/>
    </source>
</evidence>
<evidence type="ECO:0000256" key="3">
    <source>
        <dbReference type="ARBA" id="ARBA00006483"/>
    </source>
</evidence>
<keyword evidence="4 7" id="KW-0812">Transmembrane</keyword>
<keyword evidence="9" id="KW-1185">Reference proteome</keyword>
<protein>
    <recommendedName>
        <fullName evidence="7">PRA1 family protein</fullName>
    </recommendedName>
</protein>
<evidence type="ECO:0000313" key="9">
    <source>
        <dbReference type="Proteomes" id="UP001159427"/>
    </source>
</evidence>
<comment type="subcellular location">
    <subcellularLocation>
        <location evidence="2">Cytoplasmic vesicle</location>
        <location evidence="2">Secretory vesicle</location>
        <location evidence="2">Synaptic vesicle</location>
    </subcellularLocation>
    <subcellularLocation>
        <location evidence="1 7">Membrane</location>
        <topology evidence="1 7">Multi-pass membrane protein</topology>
    </subcellularLocation>
</comment>
<dbReference type="Pfam" id="PF03208">
    <property type="entry name" value="PRA1"/>
    <property type="match status" value="1"/>
</dbReference>
<dbReference type="EMBL" id="CALNXI010003847">
    <property type="protein sequence ID" value="CAH3194462.1"/>
    <property type="molecule type" value="Genomic_DNA"/>
</dbReference>
<dbReference type="Proteomes" id="UP001159427">
    <property type="component" value="Unassembled WGS sequence"/>
</dbReference>
<dbReference type="InterPro" id="IPR004895">
    <property type="entry name" value="Prenylated_rab_accept_PRA1"/>
</dbReference>
<name>A0ABN8SSB4_9CNID</name>
<comment type="caution">
    <text evidence="8">The sequence shown here is derived from an EMBL/GenBank/DDBJ whole genome shotgun (WGS) entry which is preliminary data.</text>
</comment>
<dbReference type="PANTHER" id="PTHR19317:SF0">
    <property type="entry name" value="PRENYLATED RAB ACCEPTOR PROTEIN 1"/>
    <property type="match status" value="1"/>
</dbReference>
<evidence type="ECO:0000313" key="8">
    <source>
        <dbReference type="EMBL" id="CAH3194462.1"/>
    </source>
</evidence>
<evidence type="ECO:0000256" key="6">
    <source>
        <dbReference type="ARBA" id="ARBA00023136"/>
    </source>
</evidence>
<organism evidence="8 9">
    <name type="scientific">Porites evermanni</name>
    <dbReference type="NCBI Taxonomy" id="104178"/>
    <lineage>
        <taxon>Eukaryota</taxon>
        <taxon>Metazoa</taxon>
        <taxon>Cnidaria</taxon>
        <taxon>Anthozoa</taxon>
        <taxon>Hexacorallia</taxon>
        <taxon>Scleractinia</taxon>
        <taxon>Fungiina</taxon>
        <taxon>Poritidae</taxon>
        <taxon>Porites</taxon>
    </lineage>
</organism>
<accession>A0ABN8SSB4</accession>